<keyword evidence="2" id="KW-1185">Reference proteome</keyword>
<evidence type="ECO:0000313" key="2">
    <source>
        <dbReference type="Proteomes" id="UP001055439"/>
    </source>
</evidence>
<sequence length="61" mass="6964">MPSGLDLAVQNLISGYLEWGGPRKIQSLSRVFHQRFWNAVLLHKLEQMIVDPSSEVERTGQ</sequence>
<organism evidence="1 2">
    <name type="scientific">Musa troglodytarum</name>
    <name type="common">fe'i banana</name>
    <dbReference type="NCBI Taxonomy" id="320322"/>
    <lineage>
        <taxon>Eukaryota</taxon>
        <taxon>Viridiplantae</taxon>
        <taxon>Streptophyta</taxon>
        <taxon>Embryophyta</taxon>
        <taxon>Tracheophyta</taxon>
        <taxon>Spermatophyta</taxon>
        <taxon>Magnoliopsida</taxon>
        <taxon>Liliopsida</taxon>
        <taxon>Zingiberales</taxon>
        <taxon>Musaceae</taxon>
        <taxon>Musa</taxon>
    </lineage>
</organism>
<name>A0A9E7JTR8_9LILI</name>
<proteinExistence type="predicted"/>
<dbReference type="Proteomes" id="UP001055439">
    <property type="component" value="Chromosome 3"/>
</dbReference>
<accession>A0A9E7JTR8</accession>
<dbReference type="AlphaFoldDB" id="A0A9E7JTR8"/>
<evidence type="ECO:0000313" key="1">
    <source>
        <dbReference type="EMBL" id="URD93962.1"/>
    </source>
</evidence>
<dbReference type="EMBL" id="CP097505">
    <property type="protein sequence ID" value="URD93962.1"/>
    <property type="molecule type" value="Genomic_DNA"/>
</dbReference>
<protein>
    <submittedName>
        <fullName evidence="1">Uncharacterized protein</fullName>
    </submittedName>
</protein>
<reference evidence="1" key="1">
    <citation type="submission" date="2022-05" db="EMBL/GenBank/DDBJ databases">
        <title>The Musa troglodytarum L. genome provides insights into the mechanism of non-climacteric behaviour and enrichment of carotenoids.</title>
        <authorList>
            <person name="Wang J."/>
        </authorList>
    </citation>
    <scope>NUCLEOTIDE SEQUENCE</scope>
    <source>
        <tissue evidence="1">Leaf</tissue>
    </source>
</reference>
<gene>
    <name evidence="1" type="ORF">MUK42_33257</name>
</gene>